<keyword evidence="1" id="KW-1133">Transmembrane helix</keyword>
<evidence type="ECO:0000313" key="3">
    <source>
        <dbReference type="Proteomes" id="UP000030693"/>
    </source>
</evidence>
<accession>A0A058ZFG3</accession>
<sequence length="105" mass="12157">MAMSTSELWSELDSHVSTWATLLPKLVLDPLTGEYNDPDFDVHYFHSITRDKVIFALVTCASIFFNGLVLAYMWYHRSYLPFKAKQLDMVTWMLVDDGLLRIGVH</sequence>
<evidence type="ECO:0000256" key="1">
    <source>
        <dbReference type="SAM" id="Phobius"/>
    </source>
</evidence>
<keyword evidence="3" id="KW-1185">Reference proteome</keyword>
<keyword evidence="1" id="KW-0812">Transmembrane</keyword>
<proteinExistence type="predicted"/>
<dbReference type="AlphaFoldDB" id="A0A058ZFG3"/>
<dbReference type="Proteomes" id="UP000030693">
    <property type="component" value="Unassembled WGS sequence"/>
</dbReference>
<organism evidence="2">
    <name type="scientific">Fonticula alba</name>
    <name type="common">Slime mold</name>
    <dbReference type="NCBI Taxonomy" id="691883"/>
    <lineage>
        <taxon>Eukaryota</taxon>
        <taxon>Rotosphaerida</taxon>
        <taxon>Fonticulaceae</taxon>
        <taxon>Fonticula</taxon>
    </lineage>
</organism>
<evidence type="ECO:0000313" key="2">
    <source>
        <dbReference type="EMBL" id="KCV72217.1"/>
    </source>
</evidence>
<dbReference type="RefSeq" id="XP_009493795.1">
    <property type="nucleotide sequence ID" value="XM_009495520.1"/>
</dbReference>
<feature type="transmembrane region" description="Helical" evidence="1">
    <location>
        <begin position="53"/>
        <end position="75"/>
    </location>
</feature>
<dbReference type="EMBL" id="KB932202">
    <property type="protein sequence ID" value="KCV72217.1"/>
    <property type="molecule type" value="Genomic_DNA"/>
</dbReference>
<keyword evidence="1" id="KW-0472">Membrane</keyword>
<dbReference type="GeneID" id="20526342"/>
<reference evidence="2" key="1">
    <citation type="submission" date="2013-04" db="EMBL/GenBank/DDBJ databases">
        <title>The Genome Sequence of Fonticula alba ATCC 38817.</title>
        <authorList>
            <consortium name="The Broad Institute Genomics Platform"/>
            <person name="Russ C."/>
            <person name="Cuomo C."/>
            <person name="Burger G."/>
            <person name="Gray M.W."/>
            <person name="Holland P.W.H."/>
            <person name="King N."/>
            <person name="Lang F.B.F."/>
            <person name="Roger A.J."/>
            <person name="Ruiz-Trillo I."/>
            <person name="Brown M."/>
            <person name="Walker B."/>
            <person name="Young S."/>
            <person name="Zeng Q."/>
            <person name="Gargeya S."/>
            <person name="Fitzgerald M."/>
            <person name="Haas B."/>
            <person name="Abouelleil A."/>
            <person name="Allen A.W."/>
            <person name="Alvarado L."/>
            <person name="Arachchi H.M."/>
            <person name="Berlin A.M."/>
            <person name="Chapman S.B."/>
            <person name="Gainer-Dewar J."/>
            <person name="Goldberg J."/>
            <person name="Griggs A."/>
            <person name="Gujja S."/>
            <person name="Hansen M."/>
            <person name="Howarth C."/>
            <person name="Imamovic A."/>
            <person name="Ireland A."/>
            <person name="Larimer J."/>
            <person name="McCowan C."/>
            <person name="Murphy C."/>
            <person name="Pearson M."/>
            <person name="Poon T.W."/>
            <person name="Priest M."/>
            <person name="Roberts A."/>
            <person name="Saif S."/>
            <person name="Shea T."/>
            <person name="Sisk P."/>
            <person name="Sykes S."/>
            <person name="Wortman J."/>
            <person name="Nusbaum C."/>
            <person name="Birren B."/>
        </authorList>
    </citation>
    <scope>NUCLEOTIDE SEQUENCE [LARGE SCALE GENOMIC DNA]</scope>
    <source>
        <strain evidence="2">ATCC 38817</strain>
    </source>
</reference>
<name>A0A058ZFG3_FONAL</name>
<gene>
    <name evidence="2" type="ORF">H696_01617</name>
</gene>
<protein>
    <submittedName>
        <fullName evidence="2">Uncharacterized protein</fullName>
    </submittedName>
</protein>